<dbReference type="EMBL" id="JANBVO010000009">
    <property type="protein sequence ID" value="KAJ9149910.1"/>
    <property type="molecule type" value="Genomic_DNA"/>
</dbReference>
<dbReference type="Proteomes" id="UP001174694">
    <property type="component" value="Unassembled WGS sequence"/>
</dbReference>
<dbReference type="SUPFAM" id="SSF51735">
    <property type="entry name" value="NAD(P)-binding Rossmann-fold domains"/>
    <property type="match status" value="1"/>
</dbReference>
<dbReference type="Gene3D" id="3.90.25.10">
    <property type="entry name" value="UDP-galactose 4-epimerase, domain 1"/>
    <property type="match status" value="1"/>
</dbReference>
<dbReference type="PANTHER" id="PTHR47706:SF4">
    <property type="entry name" value="NMRA-LIKE DOMAIN-CONTAINING PROTEIN"/>
    <property type="match status" value="1"/>
</dbReference>
<proteinExistence type="inferred from homology"/>
<dbReference type="InterPro" id="IPR036291">
    <property type="entry name" value="NAD(P)-bd_dom_sf"/>
</dbReference>
<dbReference type="Gene3D" id="3.40.50.720">
    <property type="entry name" value="NAD(P)-binding Rossmann-like Domain"/>
    <property type="match status" value="1"/>
</dbReference>
<keyword evidence="6" id="KW-1185">Reference proteome</keyword>
<dbReference type="InterPro" id="IPR051609">
    <property type="entry name" value="NmrA/Isoflavone_reductase-like"/>
</dbReference>
<sequence>MVAVAVAGGLGDMGRLIVEELLKRRKYEVYVLSRRAPAQQTTRISPLSGKEYSPLIQADYTSEDHLVGTLSEYNINTVICAMALDFESAADAQVNLIRAADRAPSVKRFIPSEFNVDYDLGDDVLPYPEKKYHTVGRRELEKTSLEFTYIYNGMFMDYYAMPNVETNLRPLYNVVDASNGVAAIPGDGNTLVALSFTRDVARYTSFLLELEQWPAVATIVGSQITLRQLVSLVEKSLGQALEVAYDPIEKLKKHDATILPSNEPFLGQFPGGRDQVKALLADLGAAMALGAYDFSSLDNSLDVVKYFAGKTEPPLEVEELLKNAWAVR</sequence>
<keyword evidence="3" id="KW-0560">Oxidoreductase</keyword>
<dbReference type="PANTHER" id="PTHR47706">
    <property type="entry name" value="NMRA-LIKE FAMILY PROTEIN"/>
    <property type="match status" value="1"/>
</dbReference>
<dbReference type="Pfam" id="PF05368">
    <property type="entry name" value="NmrA"/>
    <property type="match status" value="1"/>
</dbReference>
<organism evidence="5 6">
    <name type="scientific">Pleurostoma richardsiae</name>
    <dbReference type="NCBI Taxonomy" id="41990"/>
    <lineage>
        <taxon>Eukaryota</taxon>
        <taxon>Fungi</taxon>
        <taxon>Dikarya</taxon>
        <taxon>Ascomycota</taxon>
        <taxon>Pezizomycotina</taxon>
        <taxon>Sordariomycetes</taxon>
        <taxon>Sordariomycetidae</taxon>
        <taxon>Calosphaeriales</taxon>
        <taxon>Pleurostomataceae</taxon>
        <taxon>Pleurostoma</taxon>
    </lineage>
</organism>
<protein>
    <submittedName>
        <fullName evidence="5">NAD(P)-binding domain protein</fullName>
    </submittedName>
</protein>
<name>A0AA38RSU5_9PEZI</name>
<keyword evidence="2" id="KW-0521">NADP</keyword>
<comment type="caution">
    <text evidence="5">The sequence shown here is derived from an EMBL/GenBank/DDBJ whole genome shotgun (WGS) entry which is preliminary data.</text>
</comment>
<evidence type="ECO:0000256" key="1">
    <source>
        <dbReference type="ARBA" id="ARBA00005725"/>
    </source>
</evidence>
<comment type="similarity">
    <text evidence="1">Belongs to the NmrA-type oxidoreductase family. Isoflavone reductase subfamily.</text>
</comment>
<accession>A0AA38RSU5</accession>
<dbReference type="InterPro" id="IPR008030">
    <property type="entry name" value="NmrA-like"/>
</dbReference>
<gene>
    <name evidence="5" type="ORF">NKR23_g4130</name>
</gene>
<evidence type="ECO:0000256" key="3">
    <source>
        <dbReference type="ARBA" id="ARBA00023002"/>
    </source>
</evidence>
<evidence type="ECO:0000313" key="6">
    <source>
        <dbReference type="Proteomes" id="UP001174694"/>
    </source>
</evidence>
<evidence type="ECO:0000313" key="5">
    <source>
        <dbReference type="EMBL" id="KAJ9149910.1"/>
    </source>
</evidence>
<reference evidence="5" key="1">
    <citation type="submission" date="2022-07" db="EMBL/GenBank/DDBJ databases">
        <title>Fungi with potential for degradation of polypropylene.</title>
        <authorList>
            <person name="Gostincar C."/>
        </authorList>
    </citation>
    <scope>NUCLEOTIDE SEQUENCE</scope>
    <source>
        <strain evidence="5">EXF-13308</strain>
    </source>
</reference>
<evidence type="ECO:0000256" key="2">
    <source>
        <dbReference type="ARBA" id="ARBA00022857"/>
    </source>
</evidence>
<evidence type="ECO:0000259" key="4">
    <source>
        <dbReference type="Pfam" id="PF05368"/>
    </source>
</evidence>
<feature type="domain" description="NmrA-like" evidence="4">
    <location>
        <begin position="4"/>
        <end position="253"/>
    </location>
</feature>
<dbReference type="AlphaFoldDB" id="A0AA38RSU5"/>
<dbReference type="GO" id="GO:0016491">
    <property type="term" value="F:oxidoreductase activity"/>
    <property type="evidence" value="ECO:0007669"/>
    <property type="project" value="UniProtKB-KW"/>
</dbReference>